<accession>A0A1T4RZR9</accession>
<reference evidence="1 2" key="1">
    <citation type="submission" date="2017-02" db="EMBL/GenBank/DDBJ databases">
        <authorList>
            <person name="Peterson S.W."/>
        </authorList>
    </citation>
    <scope>NUCLEOTIDE SEQUENCE [LARGE SCALE GENOMIC DNA]</scope>
    <source>
        <strain evidence="1 2">DSM 22335</strain>
    </source>
</reference>
<dbReference type="Proteomes" id="UP000190888">
    <property type="component" value="Unassembled WGS sequence"/>
</dbReference>
<protein>
    <submittedName>
        <fullName evidence="1">Uncharacterized protein</fullName>
    </submittedName>
</protein>
<name>A0A1T4RZR9_9BACT</name>
<gene>
    <name evidence="1" type="ORF">SAMN04488132_1178</name>
</gene>
<evidence type="ECO:0000313" key="1">
    <source>
        <dbReference type="EMBL" id="SKA21208.1"/>
    </source>
</evidence>
<proteinExistence type="predicted"/>
<organism evidence="1 2">
    <name type="scientific">Sediminibacterium ginsengisoli</name>
    <dbReference type="NCBI Taxonomy" id="413434"/>
    <lineage>
        <taxon>Bacteria</taxon>
        <taxon>Pseudomonadati</taxon>
        <taxon>Bacteroidota</taxon>
        <taxon>Chitinophagia</taxon>
        <taxon>Chitinophagales</taxon>
        <taxon>Chitinophagaceae</taxon>
        <taxon>Sediminibacterium</taxon>
    </lineage>
</organism>
<evidence type="ECO:0000313" key="2">
    <source>
        <dbReference type="Proteomes" id="UP000190888"/>
    </source>
</evidence>
<sequence>MKKTNLEIELLSTAYTKKKKNADLTAKRAFMKYLRRVQIPYKNDGNLTLGQFVIRFYDGYVLCFTPSSEVRCYLLTVPYDHPAYVVDKLESYHRRIFKKQMYKREKQVPCYS</sequence>
<keyword evidence="2" id="KW-1185">Reference proteome</keyword>
<dbReference type="AlphaFoldDB" id="A0A1T4RZR9"/>
<dbReference type="EMBL" id="FUWH01000017">
    <property type="protein sequence ID" value="SKA21208.1"/>
    <property type="molecule type" value="Genomic_DNA"/>
</dbReference>